<evidence type="ECO:0000256" key="4">
    <source>
        <dbReference type="ARBA" id="ARBA00022989"/>
    </source>
</evidence>
<feature type="transmembrane region" description="Helical" evidence="6">
    <location>
        <begin position="396"/>
        <end position="412"/>
    </location>
</feature>
<dbReference type="EMBL" id="QUAH01000010">
    <property type="protein sequence ID" value="RFT15322.1"/>
    <property type="molecule type" value="Genomic_DNA"/>
</dbReference>
<evidence type="ECO:0000313" key="8">
    <source>
        <dbReference type="Proteomes" id="UP000257323"/>
    </source>
</evidence>
<feature type="transmembrane region" description="Helical" evidence="6">
    <location>
        <begin position="270"/>
        <end position="295"/>
    </location>
</feature>
<reference evidence="7 8" key="1">
    <citation type="submission" date="2018-08" db="EMBL/GenBank/DDBJ databases">
        <title>Genome analysis of the thermophilic bacterium of the candidate phylum Aminicenantes from deep subsurface aquifer revealed its physiology and ecological role.</title>
        <authorList>
            <person name="Kadnikov V.V."/>
            <person name="Mardanov A.V."/>
            <person name="Beletsky A.V."/>
            <person name="Karnachuk O.V."/>
            <person name="Ravin N.V."/>
        </authorList>
    </citation>
    <scope>NUCLEOTIDE SEQUENCE [LARGE SCALE GENOMIC DNA]</scope>
    <source>
        <strain evidence="7">BY38</strain>
    </source>
</reference>
<evidence type="ECO:0000256" key="6">
    <source>
        <dbReference type="SAM" id="Phobius"/>
    </source>
</evidence>
<dbReference type="PANTHER" id="PTHR43243">
    <property type="entry name" value="INNER MEMBRANE TRANSPORTER YGJI-RELATED"/>
    <property type="match status" value="1"/>
</dbReference>
<name>A0A3E2BKY6_9BACT</name>
<feature type="transmembrane region" description="Helical" evidence="6">
    <location>
        <begin position="219"/>
        <end position="245"/>
    </location>
</feature>
<protein>
    <submittedName>
        <fullName evidence="7">Amino acid transporter</fullName>
    </submittedName>
</protein>
<feature type="transmembrane region" description="Helical" evidence="6">
    <location>
        <begin position="341"/>
        <end position="360"/>
    </location>
</feature>
<accession>A0A3E2BKY6</accession>
<dbReference type="InterPro" id="IPR002293">
    <property type="entry name" value="AA/rel_permease1"/>
</dbReference>
<dbReference type="Proteomes" id="UP000257323">
    <property type="component" value="Unassembled WGS sequence"/>
</dbReference>
<dbReference type="PIRSF" id="PIRSF006060">
    <property type="entry name" value="AA_transporter"/>
    <property type="match status" value="1"/>
</dbReference>
<feature type="transmembrane region" description="Helical" evidence="6">
    <location>
        <begin position="41"/>
        <end position="64"/>
    </location>
</feature>
<feature type="transmembrane region" description="Helical" evidence="6">
    <location>
        <begin position="12"/>
        <end position="35"/>
    </location>
</feature>
<organism evidence="7 8">
    <name type="scientific">Candidatus Saccharicenans subterraneus</name>
    <dbReference type="NCBI Taxonomy" id="2508984"/>
    <lineage>
        <taxon>Bacteria</taxon>
        <taxon>Candidatus Aminicenantota</taxon>
        <taxon>Candidatus Aminicenantia</taxon>
        <taxon>Candidatus Aminicenantales</taxon>
        <taxon>Candidatus Saccharicenantaceae</taxon>
        <taxon>Candidatus Saccharicenans</taxon>
    </lineage>
</organism>
<evidence type="ECO:0000313" key="7">
    <source>
        <dbReference type="EMBL" id="RFT15322.1"/>
    </source>
</evidence>
<feature type="transmembrane region" description="Helical" evidence="6">
    <location>
        <begin position="316"/>
        <end position="335"/>
    </location>
</feature>
<dbReference type="AlphaFoldDB" id="A0A3E2BKY6"/>
<dbReference type="Gene3D" id="1.20.1740.10">
    <property type="entry name" value="Amino acid/polyamine transporter I"/>
    <property type="match status" value="1"/>
</dbReference>
<keyword evidence="2" id="KW-0813">Transport</keyword>
<proteinExistence type="predicted"/>
<comment type="caution">
    <text evidence="7">The sequence shown here is derived from an EMBL/GenBank/DDBJ whole genome shotgun (WGS) entry which is preliminary data.</text>
</comment>
<dbReference type="GO" id="GO:0016020">
    <property type="term" value="C:membrane"/>
    <property type="evidence" value="ECO:0007669"/>
    <property type="project" value="UniProtKB-SubCell"/>
</dbReference>
<dbReference type="GO" id="GO:0015171">
    <property type="term" value="F:amino acid transmembrane transporter activity"/>
    <property type="evidence" value="ECO:0007669"/>
    <property type="project" value="TreeGrafter"/>
</dbReference>
<feature type="transmembrane region" description="Helical" evidence="6">
    <location>
        <begin position="186"/>
        <end position="207"/>
    </location>
</feature>
<keyword evidence="4 6" id="KW-1133">Transmembrane helix</keyword>
<feature type="transmembrane region" description="Helical" evidence="6">
    <location>
        <begin position="152"/>
        <end position="171"/>
    </location>
</feature>
<keyword evidence="3 6" id="KW-0812">Transmembrane</keyword>
<evidence type="ECO:0000256" key="5">
    <source>
        <dbReference type="ARBA" id="ARBA00023136"/>
    </source>
</evidence>
<feature type="transmembrane region" description="Helical" evidence="6">
    <location>
        <begin position="84"/>
        <end position="109"/>
    </location>
</feature>
<comment type="subcellular location">
    <subcellularLocation>
        <location evidence="1">Membrane</location>
        <topology evidence="1">Multi-pass membrane protein</topology>
    </subcellularLocation>
</comment>
<dbReference type="PANTHER" id="PTHR43243:SF4">
    <property type="entry name" value="CATIONIC AMINO ACID TRANSPORTER 4"/>
    <property type="match status" value="1"/>
</dbReference>
<gene>
    <name evidence="7" type="ORF">OP8BY_0431</name>
</gene>
<evidence type="ECO:0000256" key="3">
    <source>
        <dbReference type="ARBA" id="ARBA00022692"/>
    </source>
</evidence>
<evidence type="ECO:0000256" key="2">
    <source>
        <dbReference type="ARBA" id="ARBA00022448"/>
    </source>
</evidence>
<keyword evidence="5 6" id="KW-0472">Membrane</keyword>
<feature type="transmembrane region" description="Helical" evidence="6">
    <location>
        <begin position="121"/>
        <end position="140"/>
    </location>
</feature>
<dbReference type="Pfam" id="PF13520">
    <property type="entry name" value="AA_permease_2"/>
    <property type="match status" value="1"/>
</dbReference>
<evidence type="ECO:0000256" key="1">
    <source>
        <dbReference type="ARBA" id="ARBA00004141"/>
    </source>
</evidence>
<sequence>MKPGIKPSLSLFSASAISIGATVGAGIFAVTGVAAGLAGSALLISLGLAAVATFLTALSFIQLISWRPAEGSIYYYSRQLISPFAGFLVGWMWVVSNLFSGAVVALSFAHYLVELAGLTRIGVNLTAAVLILIFTVLNSIGIEESTAVNNLLVILKLAILLIFFSVGLFFIKPENFKPLHFSPPSIFLGAAIIFFAFQGFARVAIVAEEVKNPARNVPLAIIISLLVSTGVYFLVTFVALGLAGAGKLSHSGAPLSVAIRQTGLNWTGPLVSLGGLLATASVLLTAILGISRMLFAMAREKDLPSSLKVVHPGSRTPLLGVWASGVTMALLAYFFDLARVVSISSFSLLFYYSLANISALRLERQAKKYPDLIPYAGLVLCLGIGLSLLLSGTSNLAIVTLCLAAGSLIFLLKSRLR</sequence>
<feature type="transmembrane region" description="Helical" evidence="6">
    <location>
        <begin position="372"/>
        <end position="390"/>
    </location>
</feature>